<sequence length="50" mass="5433">TGQAPSIPTAIQDVAQKPACGLTTKIFSSVTRLVTQTVYYMKNISMNMNI</sequence>
<dbReference type="Proteomes" id="UP000663828">
    <property type="component" value="Unassembled WGS sequence"/>
</dbReference>
<evidence type="ECO:0000313" key="2">
    <source>
        <dbReference type="Proteomes" id="UP000663828"/>
    </source>
</evidence>
<proteinExistence type="predicted"/>
<protein>
    <submittedName>
        <fullName evidence="1">Uncharacterized protein</fullName>
    </submittedName>
</protein>
<accession>A0A816F396</accession>
<evidence type="ECO:0000313" key="1">
    <source>
        <dbReference type="EMBL" id="CAF1655449.1"/>
    </source>
</evidence>
<organism evidence="1 2">
    <name type="scientific">Adineta ricciae</name>
    <name type="common">Rotifer</name>
    <dbReference type="NCBI Taxonomy" id="249248"/>
    <lineage>
        <taxon>Eukaryota</taxon>
        <taxon>Metazoa</taxon>
        <taxon>Spiralia</taxon>
        <taxon>Gnathifera</taxon>
        <taxon>Rotifera</taxon>
        <taxon>Eurotatoria</taxon>
        <taxon>Bdelloidea</taxon>
        <taxon>Adinetida</taxon>
        <taxon>Adinetidae</taxon>
        <taxon>Adineta</taxon>
    </lineage>
</organism>
<comment type="caution">
    <text evidence="1">The sequence shown here is derived from an EMBL/GenBank/DDBJ whole genome shotgun (WGS) entry which is preliminary data.</text>
</comment>
<name>A0A816F396_ADIRI</name>
<reference evidence="1" key="1">
    <citation type="submission" date="2021-02" db="EMBL/GenBank/DDBJ databases">
        <authorList>
            <person name="Nowell W R."/>
        </authorList>
    </citation>
    <scope>NUCLEOTIDE SEQUENCE</scope>
</reference>
<feature type="non-terminal residue" evidence="1">
    <location>
        <position position="1"/>
    </location>
</feature>
<gene>
    <name evidence="1" type="ORF">XAT740_LOCUS55819</name>
</gene>
<keyword evidence="2" id="KW-1185">Reference proteome</keyword>
<dbReference type="EMBL" id="CAJNOR010010632">
    <property type="protein sequence ID" value="CAF1655449.1"/>
    <property type="molecule type" value="Genomic_DNA"/>
</dbReference>
<dbReference type="AlphaFoldDB" id="A0A816F396"/>